<dbReference type="EMBL" id="UINC01118561">
    <property type="protein sequence ID" value="SVC91773.1"/>
    <property type="molecule type" value="Genomic_DNA"/>
</dbReference>
<gene>
    <name evidence="1" type="ORF">METZ01_LOCUS344627</name>
</gene>
<dbReference type="AlphaFoldDB" id="A0A382R223"/>
<feature type="non-terminal residue" evidence="1">
    <location>
        <position position="325"/>
    </location>
</feature>
<proteinExistence type="predicted"/>
<evidence type="ECO:0000313" key="1">
    <source>
        <dbReference type="EMBL" id="SVC91773.1"/>
    </source>
</evidence>
<sequence length="325" mass="36622">LTMVIAFFVFDLEAGDADFMLNSEQARSALFQLGLLSFIAAVLLHRDHLSYLERPKVRILKILGENDEEYRSKGDGKTMSFNFQVGLFGAMGAGKSSFIFSLWTMMRHTASRRIWWKGEESWIESGDHKQMSNDGKDYAELMNWGDIGGKNVPDNTKLKSLLDGRICKYTCEQKIKSGVLPDPSTVDFPFWADAGASDPKSEKYLKDHMYNLTTSKSIDAKSTTGTAESHQILMDITFPAKISTTSRSFFGGRPKSESACAEMDVRIESLDYPGEYFILAMDYIRFAINKDRSFVNRGLRKELDRRILNAVKAKGSTINLDDDAD</sequence>
<feature type="non-terminal residue" evidence="1">
    <location>
        <position position="1"/>
    </location>
</feature>
<accession>A0A382R223</accession>
<organism evidence="1">
    <name type="scientific">marine metagenome</name>
    <dbReference type="NCBI Taxonomy" id="408172"/>
    <lineage>
        <taxon>unclassified sequences</taxon>
        <taxon>metagenomes</taxon>
        <taxon>ecological metagenomes</taxon>
    </lineage>
</organism>
<name>A0A382R223_9ZZZZ</name>
<reference evidence="1" key="1">
    <citation type="submission" date="2018-05" db="EMBL/GenBank/DDBJ databases">
        <authorList>
            <person name="Lanie J.A."/>
            <person name="Ng W.-L."/>
            <person name="Kazmierczak K.M."/>
            <person name="Andrzejewski T.M."/>
            <person name="Davidsen T.M."/>
            <person name="Wayne K.J."/>
            <person name="Tettelin H."/>
            <person name="Glass J.I."/>
            <person name="Rusch D."/>
            <person name="Podicherti R."/>
            <person name="Tsui H.-C.T."/>
            <person name="Winkler M.E."/>
        </authorList>
    </citation>
    <scope>NUCLEOTIDE SEQUENCE</scope>
</reference>
<protein>
    <submittedName>
        <fullName evidence="1">Uncharacterized protein</fullName>
    </submittedName>
</protein>